<sequence>MQPLNQLHRERIVQYSLLITRDERLRLHPRLPAFTEQAIRERVGVEPRAPVVDDLIREPPQVFDQHDPQRDRHRPQFTDRQRFHGLIGQHETAQRIGIETTVGMGDE</sequence>
<feature type="region of interest" description="Disordered" evidence="1">
    <location>
        <begin position="50"/>
        <end position="76"/>
    </location>
</feature>
<dbReference type="EMBL" id="ABLC01000071">
    <property type="protein sequence ID" value="EDT03389.1"/>
    <property type="molecule type" value="Genomic_DNA"/>
</dbReference>
<gene>
    <name evidence="2" type="ORF">BamIOP4010DRAFT_3076</name>
</gene>
<feature type="compositionally biased region" description="Basic and acidic residues" evidence="1">
    <location>
        <begin position="64"/>
        <end position="76"/>
    </location>
</feature>
<protein>
    <submittedName>
        <fullName evidence="2">Uncharacterized protein</fullName>
    </submittedName>
</protein>
<evidence type="ECO:0000256" key="1">
    <source>
        <dbReference type="SAM" id="MobiDB-lite"/>
    </source>
</evidence>
<evidence type="ECO:0000313" key="3">
    <source>
        <dbReference type="Proteomes" id="UP000005463"/>
    </source>
</evidence>
<accession>B1FGB6</accession>
<organism evidence="2 3">
    <name type="scientific">Burkholderia ambifaria IOP40-10</name>
    <dbReference type="NCBI Taxonomy" id="396596"/>
    <lineage>
        <taxon>Bacteria</taxon>
        <taxon>Pseudomonadati</taxon>
        <taxon>Pseudomonadota</taxon>
        <taxon>Betaproteobacteria</taxon>
        <taxon>Burkholderiales</taxon>
        <taxon>Burkholderiaceae</taxon>
        <taxon>Burkholderia</taxon>
        <taxon>Burkholderia cepacia complex</taxon>
    </lineage>
</organism>
<dbReference type="Proteomes" id="UP000005463">
    <property type="component" value="Unassembled WGS sequence"/>
</dbReference>
<proteinExistence type="predicted"/>
<comment type="caution">
    <text evidence="2">The sequence shown here is derived from an EMBL/GenBank/DDBJ whole genome shotgun (WGS) entry which is preliminary data.</text>
</comment>
<evidence type="ECO:0000313" key="2">
    <source>
        <dbReference type="EMBL" id="EDT03389.1"/>
    </source>
</evidence>
<dbReference type="AlphaFoldDB" id="B1FGB6"/>
<name>B1FGB6_9BURK</name>
<reference evidence="2 3" key="1">
    <citation type="submission" date="2008-03" db="EMBL/GenBank/DDBJ databases">
        <title>Sequencing of the draft genome and assembly of Burkholderia ambifaria IOP40-10.</title>
        <authorList>
            <consortium name="US DOE Joint Genome Institute (JGI-PGF)"/>
            <person name="Copeland A."/>
            <person name="Lucas S."/>
            <person name="Lapidus A."/>
            <person name="Glavina del Rio T."/>
            <person name="Dalin E."/>
            <person name="Tice H."/>
            <person name="Bruce D."/>
            <person name="Goodwin L."/>
            <person name="Pitluck S."/>
            <person name="Larimer F."/>
            <person name="Land M.L."/>
            <person name="Hauser L."/>
            <person name="Tiedje J."/>
            <person name="Richardson P."/>
        </authorList>
    </citation>
    <scope>NUCLEOTIDE SEQUENCE [LARGE SCALE GENOMIC DNA]</scope>
    <source>
        <strain evidence="2 3">IOP40-10</strain>
    </source>
</reference>